<comment type="caution">
    <text evidence="1">The sequence shown here is derived from an EMBL/GenBank/DDBJ whole genome shotgun (WGS) entry which is preliminary data.</text>
</comment>
<proteinExistence type="predicted"/>
<dbReference type="Proteomes" id="UP001396334">
    <property type="component" value="Unassembled WGS sequence"/>
</dbReference>
<name>A0ABR2TKG5_9ROSI</name>
<evidence type="ECO:0000313" key="1">
    <source>
        <dbReference type="EMBL" id="KAK9037847.1"/>
    </source>
</evidence>
<dbReference type="EMBL" id="JBBPBN010000005">
    <property type="protein sequence ID" value="KAK9037847.1"/>
    <property type="molecule type" value="Genomic_DNA"/>
</dbReference>
<gene>
    <name evidence="1" type="ORF">V6N11_022746</name>
</gene>
<accession>A0ABR2TKG5</accession>
<reference evidence="1 2" key="1">
    <citation type="journal article" date="2024" name="G3 (Bethesda)">
        <title>Genome assembly of Hibiscus sabdariffa L. provides insights into metabolisms of medicinal natural products.</title>
        <authorList>
            <person name="Kim T."/>
        </authorList>
    </citation>
    <scope>NUCLEOTIDE SEQUENCE [LARGE SCALE GENOMIC DNA]</scope>
    <source>
        <strain evidence="1">TK-2024</strain>
        <tissue evidence="1">Old leaves</tissue>
    </source>
</reference>
<keyword evidence="2" id="KW-1185">Reference proteome</keyword>
<sequence length="122" mass="13651">MALFSSSYGQYLVGQEHVETLNTIFQQHPGTDQGFLPLSISVRSVYMNLLAEISIAVDDTPYQDALDVVGAINQVKDLEREGLDLTWLKEKIELIRLPMLEATVAAANEMNQRATLLTDNHF</sequence>
<evidence type="ECO:0000313" key="2">
    <source>
        <dbReference type="Proteomes" id="UP001396334"/>
    </source>
</evidence>
<organism evidence="1 2">
    <name type="scientific">Hibiscus sabdariffa</name>
    <name type="common">roselle</name>
    <dbReference type="NCBI Taxonomy" id="183260"/>
    <lineage>
        <taxon>Eukaryota</taxon>
        <taxon>Viridiplantae</taxon>
        <taxon>Streptophyta</taxon>
        <taxon>Embryophyta</taxon>
        <taxon>Tracheophyta</taxon>
        <taxon>Spermatophyta</taxon>
        <taxon>Magnoliopsida</taxon>
        <taxon>eudicotyledons</taxon>
        <taxon>Gunneridae</taxon>
        <taxon>Pentapetalae</taxon>
        <taxon>rosids</taxon>
        <taxon>malvids</taxon>
        <taxon>Malvales</taxon>
        <taxon>Malvaceae</taxon>
        <taxon>Malvoideae</taxon>
        <taxon>Hibiscus</taxon>
    </lineage>
</organism>
<protein>
    <submittedName>
        <fullName evidence="1">Uncharacterized protein</fullName>
    </submittedName>
</protein>